<comment type="similarity">
    <text evidence="2">Belongs to the FAD-binding oxidoreductase/transferase type 4 family.</text>
</comment>
<evidence type="ECO:0000259" key="6">
    <source>
        <dbReference type="PROSITE" id="PS51387"/>
    </source>
</evidence>
<dbReference type="InterPro" id="IPR051264">
    <property type="entry name" value="FAD-oxidored/transferase_4"/>
</dbReference>
<dbReference type="InterPro" id="IPR016164">
    <property type="entry name" value="FAD-linked_Oxase-like_C"/>
</dbReference>
<dbReference type="InterPro" id="IPR004113">
    <property type="entry name" value="FAD-bd_oxidored_4_C"/>
</dbReference>
<dbReference type="SUPFAM" id="SSF55103">
    <property type="entry name" value="FAD-linked oxidases, C-terminal domain"/>
    <property type="match status" value="1"/>
</dbReference>
<keyword evidence="8" id="KW-1185">Reference proteome</keyword>
<dbReference type="InterPro" id="IPR016171">
    <property type="entry name" value="Vanillyl_alc_oxidase_C-sub2"/>
</dbReference>
<protein>
    <submittedName>
        <fullName evidence="7">FAD-binding oxidoreductase</fullName>
    </submittedName>
</protein>
<accession>A0ABT1L8X6</accession>
<dbReference type="Gene3D" id="3.30.70.2740">
    <property type="match status" value="1"/>
</dbReference>
<dbReference type="Gene3D" id="1.10.45.10">
    <property type="entry name" value="Vanillyl-alcohol Oxidase, Chain A, domain 4"/>
    <property type="match status" value="1"/>
</dbReference>
<gene>
    <name evidence="7" type="ORF">NK718_05435</name>
</gene>
<evidence type="ECO:0000256" key="4">
    <source>
        <dbReference type="ARBA" id="ARBA00022827"/>
    </source>
</evidence>
<dbReference type="InterPro" id="IPR036318">
    <property type="entry name" value="FAD-bd_PCMH-like_sf"/>
</dbReference>
<name>A0ABT1L8X6_9HYPH</name>
<dbReference type="SUPFAM" id="SSF56176">
    <property type="entry name" value="FAD-binding/transporter-associated domain-like"/>
    <property type="match status" value="1"/>
</dbReference>
<sequence>MNAAVQELLATLGPDLVKVGDDIPQRNWADQVGLEPQRPLALLLPRSTDDVSKALAICHRHRQPVVTQGGMTGLAGGAHPGEGEVALSLERMNGIEEVDAASGTLTALAGTPLYLIQRAAEEAGLMCGIDLGARGSCTIGGNVSTNAGGNQVLRYGMARKNVLGLEVVLSDGRVVRSLNKMMKNNAGYDWTQMFIGSEGTLGVVTRVVLSLHARPRNIQTAVLAVKDVSDAIKVLRAAEKALPGGLLVFEAMWSEFYGIATTTIGVPAPIERGHDLYLLVEAPTGDAGPEAFENFLGEMYEAGLVRDAVVAKSRAERDKLWALRESVYEYGKHLPKQIGFDVSIPLNRMPEAVAALRRDMPNAVDGVIWVVFGHVADSNLHINAMPPRYTPEAKLKIEKLVYDLTASLGGSVSAEHGIGRMKKPYLSMTRTGPELALMATVKQALDPLGILNPGRVL</sequence>
<evidence type="ECO:0000256" key="2">
    <source>
        <dbReference type="ARBA" id="ARBA00008000"/>
    </source>
</evidence>
<dbReference type="Gene3D" id="3.30.465.10">
    <property type="match status" value="1"/>
</dbReference>
<evidence type="ECO:0000256" key="5">
    <source>
        <dbReference type="ARBA" id="ARBA00023002"/>
    </source>
</evidence>
<dbReference type="PANTHER" id="PTHR43716">
    <property type="entry name" value="D-2-HYDROXYGLUTARATE DEHYDROGENASE, MITOCHONDRIAL"/>
    <property type="match status" value="1"/>
</dbReference>
<dbReference type="InterPro" id="IPR016167">
    <property type="entry name" value="FAD-bd_PCMH_sub1"/>
</dbReference>
<evidence type="ECO:0000313" key="7">
    <source>
        <dbReference type="EMBL" id="MCP8937950.1"/>
    </source>
</evidence>
<dbReference type="Pfam" id="PF02913">
    <property type="entry name" value="FAD-oxidase_C"/>
    <property type="match status" value="1"/>
</dbReference>
<proteinExistence type="inferred from homology"/>
<evidence type="ECO:0000313" key="8">
    <source>
        <dbReference type="Proteomes" id="UP001205890"/>
    </source>
</evidence>
<organism evidence="7 8">
    <name type="scientific">Alsobacter ponti</name>
    <dbReference type="NCBI Taxonomy" id="2962936"/>
    <lineage>
        <taxon>Bacteria</taxon>
        <taxon>Pseudomonadati</taxon>
        <taxon>Pseudomonadota</taxon>
        <taxon>Alphaproteobacteria</taxon>
        <taxon>Hyphomicrobiales</taxon>
        <taxon>Alsobacteraceae</taxon>
        <taxon>Alsobacter</taxon>
    </lineage>
</organism>
<evidence type="ECO:0000256" key="1">
    <source>
        <dbReference type="ARBA" id="ARBA00001974"/>
    </source>
</evidence>
<dbReference type="PANTHER" id="PTHR43716:SF1">
    <property type="entry name" value="D-2-HYDROXYGLUTARATE DEHYDROGENASE, MITOCHONDRIAL"/>
    <property type="match status" value="1"/>
</dbReference>
<dbReference type="InterPro" id="IPR016169">
    <property type="entry name" value="FAD-bd_PCMH_sub2"/>
</dbReference>
<keyword evidence="4" id="KW-0274">FAD</keyword>
<dbReference type="Proteomes" id="UP001205890">
    <property type="component" value="Unassembled WGS sequence"/>
</dbReference>
<dbReference type="Gene3D" id="3.30.70.2190">
    <property type="match status" value="1"/>
</dbReference>
<comment type="caution">
    <text evidence="7">The sequence shown here is derived from an EMBL/GenBank/DDBJ whole genome shotgun (WGS) entry which is preliminary data.</text>
</comment>
<keyword evidence="5" id="KW-0560">Oxidoreductase</keyword>
<dbReference type="PROSITE" id="PS51387">
    <property type="entry name" value="FAD_PCMH"/>
    <property type="match status" value="1"/>
</dbReference>
<reference evidence="7 8" key="1">
    <citation type="submission" date="2022-07" db="EMBL/GenBank/DDBJ databases">
        <authorList>
            <person name="Li W.-J."/>
            <person name="Deng Q.-Q."/>
        </authorList>
    </citation>
    <scope>NUCLEOTIDE SEQUENCE [LARGE SCALE GENOMIC DNA]</scope>
    <source>
        <strain evidence="7 8">SYSU M60028</strain>
    </source>
</reference>
<evidence type="ECO:0000256" key="3">
    <source>
        <dbReference type="ARBA" id="ARBA00022630"/>
    </source>
</evidence>
<dbReference type="RefSeq" id="WP_254739387.1">
    <property type="nucleotide sequence ID" value="NZ_JANCLU010000004.1"/>
</dbReference>
<dbReference type="EMBL" id="JANCLU010000004">
    <property type="protein sequence ID" value="MCP8937950.1"/>
    <property type="molecule type" value="Genomic_DNA"/>
</dbReference>
<keyword evidence="3" id="KW-0285">Flavoprotein</keyword>
<comment type="cofactor">
    <cofactor evidence="1">
        <name>FAD</name>
        <dbReference type="ChEBI" id="CHEBI:57692"/>
    </cofactor>
</comment>
<dbReference type="Gene3D" id="3.30.43.10">
    <property type="entry name" value="Uridine Diphospho-n-acetylenolpyruvylglucosamine Reductase, domain 2"/>
    <property type="match status" value="1"/>
</dbReference>
<dbReference type="InterPro" id="IPR006094">
    <property type="entry name" value="Oxid_FAD_bind_N"/>
</dbReference>
<feature type="domain" description="FAD-binding PCMH-type" evidence="6">
    <location>
        <begin position="34"/>
        <end position="214"/>
    </location>
</feature>
<dbReference type="InterPro" id="IPR016166">
    <property type="entry name" value="FAD-bd_PCMH"/>
</dbReference>
<dbReference type="Pfam" id="PF01565">
    <property type="entry name" value="FAD_binding_4"/>
    <property type="match status" value="1"/>
</dbReference>